<organism evidence="2 3">
    <name type="scientific">Tolypocladium paradoxum</name>
    <dbReference type="NCBI Taxonomy" id="94208"/>
    <lineage>
        <taxon>Eukaryota</taxon>
        <taxon>Fungi</taxon>
        <taxon>Dikarya</taxon>
        <taxon>Ascomycota</taxon>
        <taxon>Pezizomycotina</taxon>
        <taxon>Sordariomycetes</taxon>
        <taxon>Hypocreomycetidae</taxon>
        <taxon>Hypocreales</taxon>
        <taxon>Ophiocordycipitaceae</taxon>
        <taxon>Tolypocladium</taxon>
    </lineage>
</organism>
<feature type="region of interest" description="Disordered" evidence="1">
    <location>
        <begin position="19"/>
        <end position="61"/>
    </location>
</feature>
<feature type="non-terminal residue" evidence="2">
    <location>
        <position position="1"/>
    </location>
</feature>
<evidence type="ECO:0000313" key="3">
    <source>
        <dbReference type="Proteomes" id="UP000237481"/>
    </source>
</evidence>
<feature type="region of interest" description="Disordered" evidence="1">
    <location>
        <begin position="92"/>
        <end position="117"/>
    </location>
</feature>
<gene>
    <name evidence="2" type="ORF">TPAR_02576</name>
</gene>
<sequence length="396" mass="44488">QIFSRALLRVTLALPPRRLNSRQTRRHHGFQLGQAVSHEAGPRRGEPGQRPSPHRETPGKLLRQVRAQTRQLPLQRRADVHDDVHGKVHGGVEPGQLGLHQQDTTGAGQPVTRQSTLWRRRKRERNAEYCMGCTIWLWFYTIGYYDGHLRSPNTSNAPNAISLPFRGGTQDRHLDRPPMAAVFINMKESEAQIATYQANRWPFVHRLLGIYPRLLRQALALRLFGRPLSGKISLLCARDLALSLATLGRPLNLLPLRLLGLPRALHRQLQLLLHHARLALPHGLLPVELCAVVELSPIGIIGPVSLAPYRLLLLCADIEAASEKLPLVDHLTVFVDSHRRSFLVELSGQRCLSRIFVLLIVTILVRLRSISCPLFRSLDSLGVSLFVLVQQCPVKG</sequence>
<protein>
    <submittedName>
        <fullName evidence="2">Uncharacterized protein</fullName>
    </submittedName>
</protein>
<evidence type="ECO:0000256" key="1">
    <source>
        <dbReference type="SAM" id="MobiDB-lite"/>
    </source>
</evidence>
<reference evidence="2 3" key="1">
    <citation type="submission" date="2018-01" db="EMBL/GenBank/DDBJ databases">
        <title>Harnessing the power of phylogenomics to disentangle the directionality and signatures of interkingdom host jumping in the parasitic fungal genus Tolypocladium.</title>
        <authorList>
            <person name="Quandt C.A."/>
            <person name="Patterson W."/>
            <person name="Spatafora J.W."/>
        </authorList>
    </citation>
    <scope>NUCLEOTIDE SEQUENCE [LARGE SCALE GENOMIC DNA]</scope>
    <source>
        <strain evidence="2 3">NRBC 100945</strain>
    </source>
</reference>
<feature type="compositionally biased region" description="Basic residues" evidence="1">
    <location>
        <begin position="19"/>
        <end position="29"/>
    </location>
</feature>
<name>A0A2S4L449_9HYPO</name>
<comment type="caution">
    <text evidence="2">The sequence shown here is derived from an EMBL/GenBank/DDBJ whole genome shotgun (WGS) entry which is preliminary data.</text>
</comment>
<feature type="compositionally biased region" description="Basic and acidic residues" evidence="1">
    <location>
        <begin position="40"/>
        <end position="58"/>
    </location>
</feature>
<evidence type="ECO:0000313" key="2">
    <source>
        <dbReference type="EMBL" id="POR37222.1"/>
    </source>
</evidence>
<keyword evidence="3" id="KW-1185">Reference proteome</keyword>
<dbReference type="EMBL" id="PKSG01000269">
    <property type="protein sequence ID" value="POR37222.1"/>
    <property type="molecule type" value="Genomic_DNA"/>
</dbReference>
<proteinExistence type="predicted"/>
<dbReference type="AlphaFoldDB" id="A0A2S4L449"/>
<dbReference type="Proteomes" id="UP000237481">
    <property type="component" value="Unassembled WGS sequence"/>
</dbReference>
<feature type="compositionally biased region" description="Polar residues" evidence="1">
    <location>
        <begin position="99"/>
        <end position="117"/>
    </location>
</feature>
<dbReference type="OrthoDB" id="10468771at2759"/>
<accession>A0A2S4L449</accession>